<reference evidence="9 10" key="1">
    <citation type="journal article" date="2022" name="Nat. Microbiol.">
        <title>The microbiome of a bacterivorous marine choanoflagellate contains a resource-demanding obligate bacterial associate.</title>
        <authorList>
            <person name="Needham D.M."/>
            <person name="Poirier C."/>
            <person name="Bachy C."/>
            <person name="George E.E."/>
            <person name="Wilken S."/>
            <person name="Yung C.C.M."/>
            <person name="Limardo A.J."/>
            <person name="Morando M."/>
            <person name="Sudek L."/>
            <person name="Malmstrom R.R."/>
            <person name="Keeling P.J."/>
            <person name="Santoro A.E."/>
            <person name="Worden A.Z."/>
        </authorList>
    </citation>
    <scope>NUCLEOTIDE SEQUENCE [LARGE SCALE GENOMIC DNA]</scope>
    <source>
        <strain evidence="9 10">Comchoano-1</strain>
    </source>
</reference>
<feature type="domain" description="FtsK" evidence="8">
    <location>
        <begin position="188"/>
        <end position="398"/>
    </location>
</feature>
<dbReference type="InterPro" id="IPR036390">
    <property type="entry name" value="WH_DNA-bd_sf"/>
</dbReference>
<accession>A0ABY5DNA8</accession>
<organism evidence="9 10">
    <name type="scientific">Candidatus Comchoanobacter bicostacola</name>
    <dbReference type="NCBI Taxonomy" id="2919598"/>
    <lineage>
        <taxon>Bacteria</taxon>
        <taxon>Pseudomonadati</taxon>
        <taxon>Pseudomonadota</taxon>
        <taxon>Gammaproteobacteria</taxon>
        <taxon>Candidatus Comchoanobacterales</taxon>
        <taxon>Candidatus Comchoanobacteraceae</taxon>
        <taxon>Candidatus Comchoanobacter</taxon>
    </lineage>
</organism>
<evidence type="ECO:0000313" key="9">
    <source>
        <dbReference type="EMBL" id="UTC25000.1"/>
    </source>
</evidence>
<sequence length="536" mass="58991">MTLWLAIQWTELFSRSKEYDEPFVVKEEPVIESKPVQKKRPLTAKLKSQPVKKEISSDLLNDVKPVDFSGDKQEQHQFSLKIEEQLANFGIKGQVVNVLVGPVIVRYEIALADGTKVSKIITLAKDLARSLSVSRVRVVDVIPGKSVIGLEFPNKNRQSVYLKEIISTNLFKQSKSPLTVALGKGIGGEAVCADIGKMPHLLVAGTTGAGKSVFLNALLLSLLYKSTPEDLRLIMIDPKMLELSVYEDIPHLLTPVVTDMEDAAGVLRWCVAEMERRYQLMAALGVRNISGYNDKVKKQSKSKGLLDEAIEQSMGEGDSGYETLPYIVVVVDEFADMFMVVGKKVEQLIARLAQKSRAAGIHIILATQRPSVDVITGLIKSNIPCRISFQVSTRIDSRTILDQQGAEQLLGLGDMLYLPSGAGVPTRVHGAYVSDNEVHQVVKEVKKLGKPKYLESITQATEQSISSEGGSENGDALYQEAVEFVREVKKVSISSVQRKFRIGYNRAANLVEEMERCGVVTPPESNGQRKVVGIDA</sequence>
<dbReference type="Pfam" id="PF09397">
    <property type="entry name" value="FtsK_gamma"/>
    <property type="match status" value="1"/>
</dbReference>
<dbReference type="Gene3D" id="3.30.980.40">
    <property type="match status" value="1"/>
</dbReference>
<dbReference type="Proteomes" id="UP001055955">
    <property type="component" value="Chromosome"/>
</dbReference>
<keyword evidence="4 7" id="KW-0067">ATP-binding</keyword>
<dbReference type="PROSITE" id="PS50901">
    <property type="entry name" value="FTSK"/>
    <property type="match status" value="1"/>
</dbReference>
<evidence type="ECO:0000256" key="2">
    <source>
        <dbReference type="ARBA" id="ARBA00020887"/>
    </source>
</evidence>
<keyword evidence="5" id="KW-0238">DNA-binding</keyword>
<evidence type="ECO:0000256" key="3">
    <source>
        <dbReference type="ARBA" id="ARBA00022741"/>
    </source>
</evidence>
<evidence type="ECO:0000313" key="10">
    <source>
        <dbReference type="Proteomes" id="UP001055955"/>
    </source>
</evidence>
<dbReference type="Pfam" id="PF01580">
    <property type="entry name" value="FtsK_SpoIIIE"/>
    <property type="match status" value="1"/>
</dbReference>
<keyword evidence="3 7" id="KW-0547">Nucleotide-binding</keyword>
<dbReference type="Gene3D" id="3.40.50.300">
    <property type="entry name" value="P-loop containing nucleotide triphosphate hydrolases"/>
    <property type="match status" value="1"/>
</dbReference>
<dbReference type="EMBL" id="CP092900">
    <property type="protein sequence ID" value="UTC25000.1"/>
    <property type="molecule type" value="Genomic_DNA"/>
</dbReference>
<name>A0ABY5DNA8_9GAMM</name>
<evidence type="ECO:0000256" key="1">
    <source>
        <dbReference type="ARBA" id="ARBA00006474"/>
    </source>
</evidence>
<evidence type="ECO:0000256" key="6">
    <source>
        <dbReference type="ARBA" id="ARBA00024784"/>
    </source>
</evidence>
<comment type="similarity">
    <text evidence="1">Belongs to the FtsK/SpoIIIE/SftA family.</text>
</comment>
<keyword evidence="10" id="KW-1185">Reference proteome</keyword>
<evidence type="ECO:0000259" key="8">
    <source>
        <dbReference type="PROSITE" id="PS50901"/>
    </source>
</evidence>
<evidence type="ECO:0000256" key="5">
    <source>
        <dbReference type="ARBA" id="ARBA00023125"/>
    </source>
</evidence>
<dbReference type="SUPFAM" id="SSF46785">
    <property type="entry name" value="Winged helix' DNA-binding domain"/>
    <property type="match status" value="1"/>
</dbReference>
<dbReference type="InterPro" id="IPR050206">
    <property type="entry name" value="FtsK/SpoIIIE/SftA"/>
</dbReference>
<dbReference type="InterPro" id="IPR036388">
    <property type="entry name" value="WH-like_DNA-bd_sf"/>
</dbReference>
<dbReference type="Pfam" id="PF17854">
    <property type="entry name" value="FtsK_alpha"/>
    <property type="match status" value="1"/>
</dbReference>
<dbReference type="PANTHER" id="PTHR22683">
    <property type="entry name" value="SPORULATION PROTEIN RELATED"/>
    <property type="match status" value="1"/>
</dbReference>
<dbReference type="InterPro" id="IPR003593">
    <property type="entry name" value="AAA+_ATPase"/>
</dbReference>
<dbReference type="SMART" id="SM00382">
    <property type="entry name" value="AAA"/>
    <property type="match status" value="1"/>
</dbReference>
<dbReference type="InterPro" id="IPR027417">
    <property type="entry name" value="P-loop_NTPase"/>
</dbReference>
<proteinExistence type="inferred from homology"/>
<comment type="function">
    <text evidence="6">Essential cell division protein that coordinates cell division and chromosome segregation. The N-terminus is involved in assembly of the cell-division machinery. The C-terminus functions as a DNA motor that moves dsDNA in an ATP-dependent manner towards the dif recombination site, which is located within the replication terminus region. Translocation stops specifically at Xer-dif sites, where FtsK interacts with the Xer recombinase, allowing activation of chromosome unlinking by recombination. FtsK orienting polar sequences (KOPS) guide the direction of DNA translocation. FtsK can remove proteins from DNA as it translocates, but translocation stops specifically at XerCD-dif site, thereby preventing removal of XerC and XerD from dif.</text>
</comment>
<protein>
    <recommendedName>
        <fullName evidence="2">DNA translocase FtsK</fullName>
    </recommendedName>
</protein>
<dbReference type="InterPro" id="IPR018541">
    <property type="entry name" value="Ftsk_gamma"/>
</dbReference>
<evidence type="ECO:0000256" key="7">
    <source>
        <dbReference type="PROSITE-ProRule" id="PRU00289"/>
    </source>
</evidence>
<gene>
    <name evidence="9" type="ORF">MMH89_02905</name>
</gene>
<dbReference type="SMART" id="SM00843">
    <property type="entry name" value="Ftsk_gamma"/>
    <property type="match status" value="1"/>
</dbReference>
<dbReference type="SUPFAM" id="SSF52540">
    <property type="entry name" value="P-loop containing nucleoside triphosphate hydrolases"/>
    <property type="match status" value="1"/>
</dbReference>
<feature type="binding site" evidence="7">
    <location>
        <begin position="205"/>
        <end position="212"/>
    </location>
    <ligand>
        <name>ATP</name>
        <dbReference type="ChEBI" id="CHEBI:30616"/>
    </ligand>
</feature>
<evidence type="ECO:0000256" key="4">
    <source>
        <dbReference type="ARBA" id="ARBA00022840"/>
    </source>
</evidence>
<dbReference type="Gene3D" id="1.10.10.10">
    <property type="entry name" value="Winged helix-like DNA-binding domain superfamily/Winged helix DNA-binding domain"/>
    <property type="match status" value="1"/>
</dbReference>
<dbReference type="PANTHER" id="PTHR22683:SF41">
    <property type="entry name" value="DNA TRANSLOCASE FTSK"/>
    <property type="match status" value="1"/>
</dbReference>
<dbReference type="InterPro" id="IPR041027">
    <property type="entry name" value="FtsK_alpha"/>
</dbReference>
<dbReference type="InterPro" id="IPR002543">
    <property type="entry name" value="FtsK_dom"/>
</dbReference>